<keyword evidence="2" id="KW-1185">Reference proteome</keyword>
<evidence type="ECO:0000313" key="2">
    <source>
        <dbReference type="Proteomes" id="UP000035287"/>
    </source>
</evidence>
<dbReference type="RefSeq" id="WP_047824671.1">
    <property type="nucleotide sequence ID" value="NZ_CP011772.1"/>
</dbReference>
<name>A0A0G3XNN2_9SPHN</name>
<dbReference type="Pfam" id="PF13470">
    <property type="entry name" value="PIN_3"/>
    <property type="match status" value="1"/>
</dbReference>
<dbReference type="InterPro" id="IPR029060">
    <property type="entry name" value="PIN-like_dom_sf"/>
</dbReference>
<dbReference type="EMBL" id="CP011772">
    <property type="protein sequence ID" value="AKM12229.1"/>
    <property type="molecule type" value="Genomic_DNA"/>
</dbReference>
<dbReference type="AlphaFoldDB" id="A0A0G3XNN2"/>
<protein>
    <submittedName>
        <fullName evidence="1">Twitching motility protein PilT</fullName>
    </submittedName>
</protein>
<dbReference type="InterPro" id="IPR002850">
    <property type="entry name" value="PIN_toxin-like"/>
</dbReference>
<dbReference type="PATRIC" id="fig|1348774.3.peg.4016"/>
<dbReference type="Proteomes" id="UP000035287">
    <property type="component" value="Plasmid p2"/>
</dbReference>
<dbReference type="PANTHER" id="PTHR34610">
    <property type="entry name" value="SSL7007 PROTEIN"/>
    <property type="match status" value="1"/>
</dbReference>
<reference evidence="1 2" key="1">
    <citation type="submission" date="2015-06" db="EMBL/GenBank/DDBJ databases">
        <authorList>
            <person name="Zeng Y."/>
            <person name="Huang Y."/>
        </authorList>
    </citation>
    <scope>NUCLEOTIDE SEQUENCE [LARGE SCALE GENOMIC DNA]</scope>
    <source>
        <strain evidence="1 2">PQ-2</strain>
        <plasmid evidence="2">Plasmid p2</plasmid>
    </source>
</reference>
<gene>
    <name evidence="1" type="ORF">AB433_19045</name>
</gene>
<dbReference type="OrthoDB" id="9802272at2"/>
<dbReference type="PANTHER" id="PTHR34610:SF4">
    <property type="entry name" value="SLL8027 PROTEIN"/>
    <property type="match status" value="1"/>
</dbReference>
<dbReference type="KEGG" id="cna:AB433_19045"/>
<dbReference type="NCBIfam" id="TIGR00305">
    <property type="entry name" value="putative toxin-antitoxin system toxin component, PIN family"/>
    <property type="match status" value="1"/>
</dbReference>
<evidence type="ECO:0000313" key="1">
    <source>
        <dbReference type="EMBL" id="AKM12229.1"/>
    </source>
</evidence>
<dbReference type="SUPFAM" id="SSF88723">
    <property type="entry name" value="PIN domain-like"/>
    <property type="match status" value="1"/>
</dbReference>
<dbReference type="InterPro" id="IPR002716">
    <property type="entry name" value="PIN_dom"/>
</dbReference>
<proteinExistence type="predicted"/>
<sequence length="140" mass="15481">MRIIIDTNVLVSALLSESAPPGQLLAHWRQARFRLLSCADQLEELRRVTRYPKICARLSPALAGRLVNELSGLAEMIENLPSVDVSRDPWDNYLLAMAQVGEADYLVTGDKADLLSLQRHGRAHIVTVRDLLGLLGQVLG</sequence>
<organism evidence="1 2">
    <name type="scientific">Croceicoccus naphthovorans</name>
    <dbReference type="NCBI Taxonomy" id="1348774"/>
    <lineage>
        <taxon>Bacteria</taxon>
        <taxon>Pseudomonadati</taxon>
        <taxon>Pseudomonadota</taxon>
        <taxon>Alphaproteobacteria</taxon>
        <taxon>Sphingomonadales</taxon>
        <taxon>Erythrobacteraceae</taxon>
        <taxon>Croceicoccus</taxon>
    </lineage>
</organism>
<accession>A0A0G3XNN2</accession>
<keyword evidence="1" id="KW-0614">Plasmid</keyword>
<geneLocation type="plasmid" evidence="1 2">
    <name>p2</name>
</geneLocation>